<evidence type="ECO:0000256" key="7">
    <source>
        <dbReference type="ARBA" id="ARBA00047899"/>
    </source>
</evidence>
<sequence>MANNEPHQTNVNDKRLFNPTDATMEFKMTMEDICLEAGYYLHKKPLGEGGFGKVRLATHLRTNQKVAIKMMNKQKLGQDLQRVRIEVEALKVLQHDNIAKMLQIIETDTDIYLVLEYCSGGELFDYLISKRRLTETEVRIIMKDLFKVLLYIHNRGFAHRDLKPENILFDHNHRIKLIDFGLAANSSKNKAALAFLQTCCGSPAYAAPELLRGLTYSGPAVDVWSAGVLLYSLIVGQLPFDDENMNNLYKKIQIGRFMMPQWLSADVRDLISAMLRTNPAERITVAKALDHRWIRKGFTALSPSVPPPISQRCPLSPQSIDQKIFSYLEQLFPQMSEVELRGRLKLFGYVTATYLLLKHDPQSIKAVQELLQSRMKPLAQQQQELSTIVHHQPPPARIAAIKRKLQLDCDINHNQEQQTPSSSGGAGTMEPVAKKIARENLSTPKKPVLLNGIQQHSTTPKTPNIPLLAERKQMLVNSANATKYSPASIRVAATRLTPQQARKIKSPKLKKPVMNDENCSTIKNQSIKSPLTNNNNGVTTVKSPLRDMRNQVLSPNSSINDNKQTIQSIKQSPRKTTMVTPTKSSTSSSTKKSLLRRLMASATPTAKSHHSSPRKLDASTPSNNITMTSYKEPQECLDHLTLTLRSKGVECKQKKYVPESSTIRTMNRNQTFIKRKRTFIIRQQRRPSFTLKCFFTDRIHSSLKFELEICRFNGLCVIHRKRLNGDAWNYKKICELILQLSNEQQLAALNSRSNSGNKTMTQQQQQPSPCVIETETRV</sequence>
<name>A0A922IFR2_DERFA</name>
<evidence type="ECO:0000256" key="12">
    <source>
        <dbReference type="PROSITE-ProRule" id="PRU10141"/>
    </source>
</evidence>
<evidence type="ECO:0000259" key="14">
    <source>
        <dbReference type="PROSITE" id="PS50011"/>
    </source>
</evidence>
<evidence type="ECO:0000256" key="1">
    <source>
        <dbReference type="ARBA" id="ARBA00012513"/>
    </source>
</evidence>
<dbReference type="PROSITE" id="PS00108">
    <property type="entry name" value="PROTEIN_KINASE_ST"/>
    <property type="match status" value="1"/>
</dbReference>
<feature type="binding site" evidence="10">
    <location>
        <begin position="165"/>
        <end position="166"/>
    </location>
    <ligand>
        <name>ATP</name>
        <dbReference type="ChEBI" id="CHEBI:30616"/>
    </ligand>
</feature>
<dbReference type="InterPro" id="IPR011009">
    <property type="entry name" value="Kinase-like_dom_sf"/>
</dbReference>
<feature type="binding site" evidence="10 12">
    <location>
        <position position="69"/>
    </location>
    <ligand>
        <name>ATP</name>
        <dbReference type="ChEBI" id="CHEBI:30616"/>
    </ligand>
</feature>
<evidence type="ECO:0000256" key="10">
    <source>
        <dbReference type="PIRSR" id="PIRSR630616-2"/>
    </source>
</evidence>
<evidence type="ECO:0000256" key="3">
    <source>
        <dbReference type="ARBA" id="ARBA00022679"/>
    </source>
</evidence>
<keyword evidence="3" id="KW-0808">Transferase</keyword>
<feature type="region of interest" description="Disordered" evidence="13">
    <location>
        <begin position="752"/>
        <end position="778"/>
    </location>
</feature>
<dbReference type="InterPro" id="IPR017441">
    <property type="entry name" value="Protein_kinase_ATP_BS"/>
</dbReference>
<keyword evidence="17" id="KW-1185">Reference proteome</keyword>
<reference evidence="16" key="1">
    <citation type="submission" date="2013-05" db="EMBL/GenBank/DDBJ databases">
        <authorList>
            <person name="Yim A.K.Y."/>
            <person name="Chan T.F."/>
            <person name="Ji K.M."/>
            <person name="Liu X.Y."/>
            <person name="Zhou J.W."/>
            <person name="Li R.Q."/>
            <person name="Yang K.Y."/>
            <person name="Li J."/>
            <person name="Li M."/>
            <person name="Law P.T.W."/>
            <person name="Wu Y.L."/>
            <person name="Cai Z.L."/>
            <person name="Qin H."/>
            <person name="Bao Y."/>
            <person name="Leung R.K.K."/>
            <person name="Ng P.K.S."/>
            <person name="Zou J."/>
            <person name="Zhong X.J."/>
            <person name="Ran P.X."/>
            <person name="Zhong N.S."/>
            <person name="Liu Z.G."/>
            <person name="Tsui S.K.W."/>
        </authorList>
    </citation>
    <scope>NUCLEOTIDE SEQUENCE</scope>
    <source>
        <strain evidence="16">Derf</strain>
        <tissue evidence="16">Whole organism</tissue>
    </source>
</reference>
<dbReference type="FunFam" id="1.10.510.10:FF:000271">
    <property type="entry name" value="Non-specific serine/threonine protein kinase"/>
    <property type="match status" value="1"/>
</dbReference>
<keyword evidence="4 10" id="KW-0547">Nucleotide-binding</keyword>
<keyword evidence="5" id="KW-0418">Kinase</keyword>
<dbReference type="InterPro" id="IPR030616">
    <property type="entry name" value="Aur-like"/>
</dbReference>
<comment type="caution">
    <text evidence="16">The sequence shown here is derived from an EMBL/GenBank/DDBJ whole genome shotgun (WGS) entry which is preliminary data.</text>
</comment>
<dbReference type="Proteomes" id="UP000790347">
    <property type="component" value="Unassembled WGS sequence"/>
</dbReference>
<dbReference type="Pfam" id="PF00069">
    <property type="entry name" value="Pkinase"/>
    <property type="match status" value="1"/>
</dbReference>
<gene>
    <name evidence="16" type="ORF">DERF_004067</name>
</gene>
<feature type="cross-link" description="Glycyl lysine isopeptide (Lys-Gly) (interchain with G-Cter in SUMO2)" evidence="11">
    <location>
        <position position="163"/>
    </location>
</feature>
<organism evidence="16 17">
    <name type="scientific">Dermatophagoides farinae</name>
    <name type="common">American house dust mite</name>
    <dbReference type="NCBI Taxonomy" id="6954"/>
    <lineage>
        <taxon>Eukaryota</taxon>
        <taxon>Metazoa</taxon>
        <taxon>Ecdysozoa</taxon>
        <taxon>Arthropoda</taxon>
        <taxon>Chelicerata</taxon>
        <taxon>Arachnida</taxon>
        <taxon>Acari</taxon>
        <taxon>Acariformes</taxon>
        <taxon>Sarcoptiformes</taxon>
        <taxon>Astigmata</taxon>
        <taxon>Psoroptidia</taxon>
        <taxon>Analgoidea</taxon>
        <taxon>Pyroglyphidae</taxon>
        <taxon>Dermatophagoidinae</taxon>
        <taxon>Dermatophagoides</taxon>
    </lineage>
</organism>
<dbReference type="SUPFAM" id="SSF103243">
    <property type="entry name" value="KA1-like"/>
    <property type="match status" value="1"/>
</dbReference>
<dbReference type="InterPro" id="IPR008271">
    <property type="entry name" value="Ser/Thr_kinase_AS"/>
</dbReference>
<dbReference type="SMART" id="SM00220">
    <property type="entry name" value="S_TKc"/>
    <property type="match status" value="1"/>
</dbReference>
<dbReference type="EC" id="2.7.11.1" evidence="1"/>
<evidence type="ECO:0000256" key="6">
    <source>
        <dbReference type="ARBA" id="ARBA00022840"/>
    </source>
</evidence>
<evidence type="ECO:0000256" key="8">
    <source>
        <dbReference type="ARBA" id="ARBA00048679"/>
    </source>
</evidence>
<evidence type="ECO:0000256" key="2">
    <source>
        <dbReference type="ARBA" id="ARBA00022527"/>
    </source>
</evidence>
<evidence type="ECO:0000256" key="13">
    <source>
        <dbReference type="SAM" id="MobiDB-lite"/>
    </source>
</evidence>
<dbReference type="SUPFAM" id="SSF56112">
    <property type="entry name" value="Protein kinase-like (PK-like)"/>
    <property type="match status" value="1"/>
</dbReference>
<evidence type="ECO:0000313" key="16">
    <source>
        <dbReference type="EMBL" id="KAH9530248.1"/>
    </source>
</evidence>
<reference evidence="16" key="2">
    <citation type="journal article" date="2022" name="Res Sq">
        <title>Comparative Genomics Reveals Insights into the Divergent Evolution of Astigmatic Mites and Household Pest Adaptations.</title>
        <authorList>
            <person name="Xiong Q."/>
            <person name="Wan A.T.-Y."/>
            <person name="Liu X.-Y."/>
            <person name="Fung C.S.-H."/>
            <person name="Xiao X."/>
            <person name="Malainual N."/>
            <person name="Hou J."/>
            <person name="Wang L."/>
            <person name="Wang M."/>
            <person name="Yang K."/>
            <person name="Cui Y."/>
            <person name="Leung E."/>
            <person name="Nong W."/>
            <person name="Shin S.-K."/>
            <person name="Au S."/>
            <person name="Jeong K.Y."/>
            <person name="Chew F.T."/>
            <person name="Hui J."/>
            <person name="Leung T.F."/>
            <person name="Tungtrongchitr A."/>
            <person name="Zhong N."/>
            <person name="Liu Z."/>
            <person name="Tsui S."/>
        </authorList>
    </citation>
    <scope>NUCLEOTIDE SEQUENCE</scope>
    <source>
        <strain evidence="16">Derf</strain>
        <tissue evidence="16">Whole organism</tissue>
    </source>
</reference>
<dbReference type="PANTHER" id="PTHR24350">
    <property type="entry name" value="SERINE/THREONINE-PROTEIN KINASE IAL-RELATED"/>
    <property type="match status" value="1"/>
</dbReference>
<comment type="catalytic activity">
    <reaction evidence="7">
        <text>L-threonyl-[protein] + ATP = O-phospho-L-threonyl-[protein] + ADP + H(+)</text>
        <dbReference type="Rhea" id="RHEA:46608"/>
        <dbReference type="Rhea" id="RHEA-COMP:11060"/>
        <dbReference type="Rhea" id="RHEA-COMP:11605"/>
        <dbReference type="ChEBI" id="CHEBI:15378"/>
        <dbReference type="ChEBI" id="CHEBI:30013"/>
        <dbReference type="ChEBI" id="CHEBI:30616"/>
        <dbReference type="ChEBI" id="CHEBI:61977"/>
        <dbReference type="ChEBI" id="CHEBI:456216"/>
        <dbReference type="EC" id="2.7.11.1"/>
    </reaction>
</comment>
<dbReference type="FunFam" id="3.30.200.20:FF:000003">
    <property type="entry name" value="Non-specific serine/threonine protein kinase"/>
    <property type="match status" value="1"/>
</dbReference>
<proteinExistence type="predicted"/>
<evidence type="ECO:0000256" key="4">
    <source>
        <dbReference type="ARBA" id="ARBA00022741"/>
    </source>
</evidence>
<dbReference type="Pfam" id="PF02149">
    <property type="entry name" value="KA1"/>
    <property type="match status" value="1"/>
</dbReference>
<evidence type="ECO:0000256" key="9">
    <source>
        <dbReference type="PIRSR" id="PIRSR630616-1"/>
    </source>
</evidence>
<dbReference type="PROSITE" id="PS50032">
    <property type="entry name" value="KA1"/>
    <property type="match status" value="1"/>
</dbReference>
<keyword evidence="6 10" id="KW-0067">ATP-binding</keyword>
<evidence type="ECO:0000259" key="15">
    <source>
        <dbReference type="PROSITE" id="PS50032"/>
    </source>
</evidence>
<feature type="domain" description="KA1" evidence="15">
    <location>
        <begin position="696"/>
        <end position="743"/>
    </location>
</feature>
<dbReference type="AlphaFoldDB" id="A0A922IFR2"/>
<dbReference type="InterPro" id="IPR001772">
    <property type="entry name" value="KA1_dom"/>
</dbReference>
<dbReference type="Gene3D" id="1.10.510.10">
    <property type="entry name" value="Transferase(Phosphotransferase) domain 1"/>
    <property type="match status" value="1"/>
</dbReference>
<dbReference type="GO" id="GO:0004674">
    <property type="term" value="F:protein serine/threonine kinase activity"/>
    <property type="evidence" value="ECO:0007669"/>
    <property type="project" value="UniProtKB-KW"/>
</dbReference>
<accession>A0A922IFR2</accession>
<feature type="active site" description="Proton acceptor" evidence="9">
    <location>
        <position position="161"/>
    </location>
</feature>
<dbReference type="InterPro" id="IPR028375">
    <property type="entry name" value="KA1/Ssp2_C"/>
</dbReference>
<feature type="domain" description="Protein kinase" evidence="14">
    <location>
        <begin position="40"/>
        <end position="294"/>
    </location>
</feature>
<feature type="region of interest" description="Disordered" evidence="13">
    <location>
        <begin position="554"/>
        <end position="627"/>
    </location>
</feature>
<dbReference type="PROSITE" id="PS50011">
    <property type="entry name" value="PROTEIN_KINASE_DOM"/>
    <property type="match status" value="1"/>
</dbReference>
<dbReference type="EMBL" id="ASGP02000001">
    <property type="protein sequence ID" value="KAH9530248.1"/>
    <property type="molecule type" value="Genomic_DNA"/>
</dbReference>
<feature type="compositionally biased region" description="Low complexity" evidence="13">
    <location>
        <begin position="575"/>
        <end position="592"/>
    </location>
</feature>
<evidence type="ECO:0000256" key="11">
    <source>
        <dbReference type="PIRSR" id="PIRSR630616-3"/>
    </source>
</evidence>
<evidence type="ECO:0000313" key="17">
    <source>
        <dbReference type="Proteomes" id="UP000790347"/>
    </source>
</evidence>
<dbReference type="Gene3D" id="3.30.310.80">
    <property type="entry name" value="Kinase associated domain 1, KA1"/>
    <property type="match status" value="1"/>
</dbReference>
<dbReference type="InterPro" id="IPR000719">
    <property type="entry name" value="Prot_kinase_dom"/>
</dbReference>
<protein>
    <recommendedName>
        <fullName evidence="1">non-specific serine/threonine protein kinase</fullName>
        <ecNumber evidence="1">2.7.11.1</ecNumber>
    </recommendedName>
</protein>
<feature type="binding site" evidence="10">
    <location>
        <position position="179"/>
    </location>
    <ligand>
        <name>ATP</name>
        <dbReference type="ChEBI" id="CHEBI:30616"/>
    </ligand>
</feature>
<evidence type="ECO:0000256" key="5">
    <source>
        <dbReference type="ARBA" id="ARBA00022777"/>
    </source>
</evidence>
<keyword evidence="2" id="KW-0723">Serine/threonine-protein kinase</keyword>
<dbReference type="GO" id="GO:0005524">
    <property type="term" value="F:ATP binding"/>
    <property type="evidence" value="ECO:0007669"/>
    <property type="project" value="UniProtKB-UniRule"/>
</dbReference>
<comment type="catalytic activity">
    <reaction evidence="8">
        <text>L-seryl-[protein] + ATP = O-phospho-L-seryl-[protein] + ADP + H(+)</text>
        <dbReference type="Rhea" id="RHEA:17989"/>
        <dbReference type="Rhea" id="RHEA-COMP:9863"/>
        <dbReference type="Rhea" id="RHEA-COMP:11604"/>
        <dbReference type="ChEBI" id="CHEBI:15378"/>
        <dbReference type="ChEBI" id="CHEBI:29999"/>
        <dbReference type="ChEBI" id="CHEBI:30616"/>
        <dbReference type="ChEBI" id="CHEBI:83421"/>
        <dbReference type="ChEBI" id="CHEBI:456216"/>
        <dbReference type="EC" id="2.7.11.1"/>
    </reaction>
</comment>
<dbReference type="PROSITE" id="PS00107">
    <property type="entry name" value="PROTEIN_KINASE_ATP"/>
    <property type="match status" value="1"/>
</dbReference>
<feature type="compositionally biased region" description="Polar residues" evidence="13">
    <location>
        <begin position="554"/>
        <end position="571"/>
    </location>
</feature>
<feature type="compositionally biased region" description="Polar residues" evidence="13">
    <location>
        <begin position="752"/>
        <end position="768"/>
    </location>
</feature>